<feature type="compositionally biased region" description="Low complexity" evidence="2">
    <location>
        <begin position="223"/>
        <end position="232"/>
    </location>
</feature>
<gene>
    <name evidence="3" type="ORF">KFE25_008973</name>
</gene>
<dbReference type="PANTHER" id="PTHR13245">
    <property type="entry name" value="RRP15-LIKE PROTEIN"/>
    <property type="match status" value="1"/>
</dbReference>
<reference evidence="3" key="1">
    <citation type="submission" date="2021-05" db="EMBL/GenBank/DDBJ databases">
        <title>The genome of the haptophyte Pavlova lutheri (Diacronema luteri, Pavlovales) - a model for lipid biosynthesis in eukaryotic algae.</title>
        <authorList>
            <person name="Hulatt C.J."/>
            <person name="Posewitz M.C."/>
        </authorList>
    </citation>
    <scope>NUCLEOTIDE SEQUENCE</scope>
    <source>
        <strain evidence="3">NIVA-4/92</strain>
    </source>
</reference>
<dbReference type="Proteomes" id="UP000751190">
    <property type="component" value="Unassembled WGS sequence"/>
</dbReference>
<evidence type="ECO:0000313" key="3">
    <source>
        <dbReference type="EMBL" id="KAG8470552.1"/>
    </source>
</evidence>
<dbReference type="EMBL" id="JAGTXO010000001">
    <property type="protein sequence ID" value="KAG8470552.1"/>
    <property type="molecule type" value="Genomic_DNA"/>
</dbReference>
<sequence>MPAARENGDEGARVRPSLADVLAGVLAEPLDGLAAVPILAKRKRVELRLAQQRRRAAEESALARVKRERKRRGHVPLGARAARAADVDDAYDASLDALMRQIATRGVVRLFNAVQQAQGGAPAPGMPSPRAAVGGRGEGGAEGLSKDAFMDLLKRAPVRAAPTPVRALAGGQPRAPPPPGAAYLRDDFEFGGVAGKRRMRDWGRADGAADEADSDEGDGLGGTDAADALDALGGDEGGGDDDDDDDDDDLI</sequence>
<comment type="caution">
    <text evidence="3">The sequence shown here is derived from an EMBL/GenBank/DDBJ whole genome shotgun (WGS) entry which is preliminary data.</text>
</comment>
<keyword evidence="4" id="KW-1185">Reference proteome</keyword>
<feature type="compositionally biased region" description="Low complexity" evidence="2">
    <location>
        <begin position="118"/>
        <end position="133"/>
    </location>
</feature>
<dbReference type="AlphaFoldDB" id="A0A8J5XXV5"/>
<dbReference type="GO" id="GO:0000470">
    <property type="term" value="P:maturation of LSU-rRNA"/>
    <property type="evidence" value="ECO:0007669"/>
    <property type="project" value="TreeGrafter"/>
</dbReference>
<dbReference type="OrthoDB" id="10640147at2759"/>
<evidence type="ECO:0000256" key="1">
    <source>
        <dbReference type="ARBA" id="ARBA00007462"/>
    </source>
</evidence>
<feature type="region of interest" description="Disordered" evidence="2">
    <location>
        <begin position="164"/>
        <end position="251"/>
    </location>
</feature>
<dbReference type="GO" id="GO:0030687">
    <property type="term" value="C:preribosome, large subunit precursor"/>
    <property type="evidence" value="ECO:0007669"/>
    <property type="project" value="TreeGrafter"/>
</dbReference>
<name>A0A8J5XXV5_DIALT</name>
<comment type="similarity">
    <text evidence="1">Belongs to the RRP15 family.</text>
</comment>
<feature type="compositionally biased region" description="Acidic residues" evidence="2">
    <location>
        <begin position="208"/>
        <end position="218"/>
    </location>
</feature>
<evidence type="ECO:0000313" key="4">
    <source>
        <dbReference type="Proteomes" id="UP000751190"/>
    </source>
</evidence>
<feature type="compositionally biased region" description="Acidic residues" evidence="2">
    <location>
        <begin position="237"/>
        <end position="251"/>
    </location>
</feature>
<dbReference type="Pfam" id="PF07890">
    <property type="entry name" value="Rrp15p"/>
    <property type="match status" value="1"/>
</dbReference>
<dbReference type="OMA" id="KSKHWGR"/>
<dbReference type="PANTHER" id="PTHR13245:SF14">
    <property type="entry name" value="RRP15-LIKE PROTEIN"/>
    <property type="match status" value="1"/>
</dbReference>
<feature type="compositionally biased region" description="Low complexity" evidence="2">
    <location>
        <begin position="164"/>
        <end position="173"/>
    </location>
</feature>
<dbReference type="GO" id="GO:0000460">
    <property type="term" value="P:maturation of 5.8S rRNA"/>
    <property type="evidence" value="ECO:0007669"/>
    <property type="project" value="TreeGrafter"/>
</dbReference>
<organism evidence="3 4">
    <name type="scientific">Diacronema lutheri</name>
    <name type="common">Unicellular marine alga</name>
    <name type="synonym">Monochrysis lutheri</name>
    <dbReference type="NCBI Taxonomy" id="2081491"/>
    <lineage>
        <taxon>Eukaryota</taxon>
        <taxon>Haptista</taxon>
        <taxon>Haptophyta</taxon>
        <taxon>Pavlovophyceae</taxon>
        <taxon>Pavlovales</taxon>
        <taxon>Pavlovaceae</taxon>
        <taxon>Diacronema</taxon>
    </lineage>
</organism>
<protein>
    <recommendedName>
        <fullName evidence="5">RRP15-like protein</fullName>
    </recommendedName>
</protein>
<dbReference type="InterPro" id="IPR012459">
    <property type="entry name" value="Rrp15"/>
</dbReference>
<accession>A0A8J5XXV5</accession>
<evidence type="ECO:0008006" key="5">
    <source>
        <dbReference type="Google" id="ProtNLM"/>
    </source>
</evidence>
<evidence type="ECO:0000256" key="2">
    <source>
        <dbReference type="SAM" id="MobiDB-lite"/>
    </source>
</evidence>
<proteinExistence type="inferred from homology"/>
<feature type="region of interest" description="Disordered" evidence="2">
    <location>
        <begin position="118"/>
        <end position="140"/>
    </location>
</feature>